<keyword evidence="3" id="KW-1185">Reference proteome</keyword>
<feature type="compositionally biased region" description="Basic and acidic residues" evidence="1">
    <location>
        <begin position="354"/>
        <end position="363"/>
    </location>
</feature>
<gene>
    <name evidence="2" type="ORF">B0A48_05052</name>
</gene>
<feature type="compositionally biased region" description="Polar residues" evidence="1">
    <location>
        <begin position="340"/>
        <end position="353"/>
    </location>
</feature>
<dbReference type="STRING" id="1507870.A0A1V8TE45"/>
<dbReference type="OrthoDB" id="3642840at2759"/>
<reference evidence="3" key="1">
    <citation type="submission" date="2017-03" db="EMBL/GenBank/DDBJ databases">
        <title>Genomes of endolithic fungi from Antarctica.</title>
        <authorList>
            <person name="Coleine C."/>
            <person name="Masonjones S."/>
            <person name="Stajich J.E."/>
        </authorList>
    </citation>
    <scope>NUCLEOTIDE SEQUENCE [LARGE SCALE GENOMIC DNA]</scope>
    <source>
        <strain evidence="3">CCFEE 5527</strain>
    </source>
</reference>
<evidence type="ECO:0000313" key="2">
    <source>
        <dbReference type="EMBL" id="OQO09650.1"/>
    </source>
</evidence>
<protein>
    <submittedName>
        <fullName evidence="2">Uncharacterized protein</fullName>
    </submittedName>
</protein>
<feature type="region of interest" description="Disordered" evidence="1">
    <location>
        <begin position="307"/>
        <end position="392"/>
    </location>
</feature>
<feature type="compositionally biased region" description="Low complexity" evidence="1">
    <location>
        <begin position="96"/>
        <end position="108"/>
    </location>
</feature>
<proteinExistence type="predicted"/>
<sequence>MPNDIHRWEEGGALVHHCPVCATPLSNPRSQKKCLGDHVEWCRRYHHQLFKKGGSVQCMACNSCDDQQDKRCRHIAELIQTLRLLDPKLAPAIVSPTASPASTSYPSPGLTGSATKKDRKDAKKAAKAATRPPPIRAEDIKRIGHILHPVDKEEADFEQALLNDDDINMNRYYHRGTANTTEMRHRFIKQHRAGLAEPVIQKADMKRILAELKVPEKASGKLEKALVEQIRNAVQEDLIHVHGEEQQTMMRKTSFWRWASKKAYARLLAHGMIWDWKITDGGYARVDAVAGAEDVDRDEPVEAVEGLEEGMENFGLGDDTTPELSADDEPSDASRAGAASTPNTSRNTSASSESRGRRLLRDEPEPELEDDGWTPIAKAKSGRRAKAPPPIRVKMEANHGLGHLMMKSTPRFGLGQMGFFRDEDEENQ</sequence>
<dbReference type="InParanoid" id="A0A1V8TE45"/>
<evidence type="ECO:0000313" key="3">
    <source>
        <dbReference type="Proteomes" id="UP000192596"/>
    </source>
</evidence>
<dbReference type="EMBL" id="NAJO01000010">
    <property type="protein sequence ID" value="OQO09650.1"/>
    <property type="molecule type" value="Genomic_DNA"/>
</dbReference>
<comment type="caution">
    <text evidence="2">The sequence shown here is derived from an EMBL/GenBank/DDBJ whole genome shotgun (WGS) entry which is preliminary data.</text>
</comment>
<evidence type="ECO:0000256" key="1">
    <source>
        <dbReference type="SAM" id="MobiDB-lite"/>
    </source>
</evidence>
<feature type="compositionally biased region" description="Basic and acidic residues" evidence="1">
    <location>
        <begin position="115"/>
        <end position="124"/>
    </location>
</feature>
<dbReference type="AlphaFoldDB" id="A0A1V8TE45"/>
<organism evidence="2 3">
    <name type="scientific">Cryoendolithus antarcticus</name>
    <dbReference type="NCBI Taxonomy" id="1507870"/>
    <lineage>
        <taxon>Eukaryota</taxon>
        <taxon>Fungi</taxon>
        <taxon>Dikarya</taxon>
        <taxon>Ascomycota</taxon>
        <taxon>Pezizomycotina</taxon>
        <taxon>Dothideomycetes</taxon>
        <taxon>Dothideomycetidae</taxon>
        <taxon>Cladosporiales</taxon>
        <taxon>Cladosporiaceae</taxon>
        <taxon>Cryoendolithus</taxon>
    </lineage>
</organism>
<name>A0A1V8TE45_9PEZI</name>
<feature type="region of interest" description="Disordered" evidence="1">
    <location>
        <begin position="96"/>
        <end position="132"/>
    </location>
</feature>
<dbReference type="Proteomes" id="UP000192596">
    <property type="component" value="Unassembled WGS sequence"/>
</dbReference>
<accession>A0A1V8TE45</accession>